<dbReference type="Gene3D" id="3.40.525.10">
    <property type="entry name" value="CRAL-TRIO lipid binding domain"/>
    <property type="match status" value="1"/>
</dbReference>
<dbReference type="CDD" id="cd00170">
    <property type="entry name" value="SEC14"/>
    <property type="match status" value="1"/>
</dbReference>
<keyword evidence="4" id="KW-1185">Reference proteome</keyword>
<dbReference type="SUPFAM" id="SSF52087">
    <property type="entry name" value="CRAL/TRIO domain"/>
    <property type="match status" value="1"/>
</dbReference>
<evidence type="ECO:0000313" key="4">
    <source>
        <dbReference type="Proteomes" id="UP000000305"/>
    </source>
</evidence>
<feature type="domain" description="GOLD" evidence="2">
    <location>
        <begin position="275"/>
        <end position="380"/>
    </location>
</feature>
<dbReference type="eggNOG" id="KOG1471">
    <property type="taxonomic scope" value="Eukaryota"/>
</dbReference>
<accession>E9G4U1</accession>
<dbReference type="PRINTS" id="PR00180">
    <property type="entry name" value="CRETINALDHBP"/>
</dbReference>
<dbReference type="SMART" id="SM00516">
    <property type="entry name" value="SEC14"/>
    <property type="match status" value="1"/>
</dbReference>
<dbReference type="Pfam" id="PF00650">
    <property type="entry name" value="CRAL_TRIO"/>
    <property type="match status" value="1"/>
</dbReference>
<dbReference type="EMBL" id="GL732532">
    <property type="protein sequence ID" value="EFX85497.1"/>
    <property type="molecule type" value="Genomic_DNA"/>
</dbReference>
<dbReference type="GO" id="GO:0005737">
    <property type="term" value="C:cytoplasm"/>
    <property type="evidence" value="ECO:0000318"/>
    <property type="project" value="GO_Central"/>
</dbReference>
<feature type="domain" description="CRAL-TRIO" evidence="1">
    <location>
        <begin position="73"/>
        <end position="250"/>
    </location>
</feature>
<dbReference type="AlphaFoldDB" id="E9G4U1"/>
<dbReference type="FunCoup" id="E9G4U1">
    <property type="interactions" value="195"/>
</dbReference>
<evidence type="ECO:0000259" key="2">
    <source>
        <dbReference type="PROSITE" id="PS50866"/>
    </source>
</evidence>
<dbReference type="SMART" id="SM01100">
    <property type="entry name" value="CRAL_TRIO_N"/>
    <property type="match status" value="1"/>
</dbReference>
<organism evidence="3 4">
    <name type="scientific">Daphnia pulex</name>
    <name type="common">Water flea</name>
    <dbReference type="NCBI Taxonomy" id="6669"/>
    <lineage>
        <taxon>Eukaryota</taxon>
        <taxon>Metazoa</taxon>
        <taxon>Ecdysozoa</taxon>
        <taxon>Arthropoda</taxon>
        <taxon>Crustacea</taxon>
        <taxon>Branchiopoda</taxon>
        <taxon>Diplostraca</taxon>
        <taxon>Cladocera</taxon>
        <taxon>Anomopoda</taxon>
        <taxon>Daphniidae</taxon>
        <taxon>Daphnia</taxon>
    </lineage>
</organism>
<dbReference type="HOGENOM" id="CLU_014001_2_1_1"/>
<dbReference type="InterPro" id="IPR036273">
    <property type="entry name" value="CRAL/TRIO_N_dom_sf"/>
</dbReference>
<dbReference type="OMA" id="CEKAGRY"/>
<dbReference type="InterPro" id="IPR009038">
    <property type="entry name" value="GOLD_dom"/>
</dbReference>
<evidence type="ECO:0000259" key="1">
    <source>
        <dbReference type="PROSITE" id="PS50191"/>
    </source>
</evidence>
<reference evidence="3 4" key="1">
    <citation type="journal article" date="2011" name="Science">
        <title>The ecoresponsive genome of Daphnia pulex.</title>
        <authorList>
            <person name="Colbourne J.K."/>
            <person name="Pfrender M.E."/>
            <person name="Gilbert D."/>
            <person name="Thomas W.K."/>
            <person name="Tucker A."/>
            <person name="Oakley T.H."/>
            <person name="Tokishita S."/>
            <person name="Aerts A."/>
            <person name="Arnold G.J."/>
            <person name="Basu M.K."/>
            <person name="Bauer D.J."/>
            <person name="Caceres C.E."/>
            <person name="Carmel L."/>
            <person name="Casola C."/>
            <person name="Choi J.H."/>
            <person name="Detter J.C."/>
            <person name="Dong Q."/>
            <person name="Dusheyko S."/>
            <person name="Eads B.D."/>
            <person name="Frohlich T."/>
            <person name="Geiler-Samerotte K.A."/>
            <person name="Gerlach D."/>
            <person name="Hatcher P."/>
            <person name="Jogdeo S."/>
            <person name="Krijgsveld J."/>
            <person name="Kriventseva E.V."/>
            <person name="Kultz D."/>
            <person name="Laforsch C."/>
            <person name="Lindquist E."/>
            <person name="Lopez J."/>
            <person name="Manak J.R."/>
            <person name="Muller J."/>
            <person name="Pangilinan J."/>
            <person name="Patwardhan R.P."/>
            <person name="Pitluck S."/>
            <person name="Pritham E.J."/>
            <person name="Rechtsteiner A."/>
            <person name="Rho M."/>
            <person name="Rogozin I.B."/>
            <person name="Sakarya O."/>
            <person name="Salamov A."/>
            <person name="Schaack S."/>
            <person name="Shapiro H."/>
            <person name="Shiga Y."/>
            <person name="Skalitzky C."/>
            <person name="Smith Z."/>
            <person name="Souvorov A."/>
            <person name="Sung W."/>
            <person name="Tang Z."/>
            <person name="Tsuchiya D."/>
            <person name="Tu H."/>
            <person name="Vos H."/>
            <person name="Wang M."/>
            <person name="Wolf Y.I."/>
            <person name="Yamagata H."/>
            <person name="Yamada T."/>
            <person name="Ye Y."/>
            <person name="Shaw J.R."/>
            <person name="Andrews J."/>
            <person name="Crease T.J."/>
            <person name="Tang H."/>
            <person name="Lucas S.M."/>
            <person name="Robertson H.M."/>
            <person name="Bork P."/>
            <person name="Koonin E.V."/>
            <person name="Zdobnov E.M."/>
            <person name="Grigoriev I.V."/>
            <person name="Lynch M."/>
            <person name="Boore J.L."/>
        </authorList>
    </citation>
    <scope>NUCLEOTIDE SEQUENCE [LARGE SCALE GENOMIC DNA]</scope>
</reference>
<dbReference type="SUPFAM" id="SSF46938">
    <property type="entry name" value="CRAL/TRIO N-terminal domain"/>
    <property type="match status" value="1"/>
</dbReference>
<dbReference type="InterPro" id="IPR051064">
    <property type="entry name" value="SEC14/CRAL-TRIO_domain"/>
</dbReference>
<dbReference type="Gene3D" id="2.60.120.680">
    <property type="entry name" value="GOLD domain"/>
    <property type="match status" value="1"/>
</dbReference>
<dbReference type="InterPro" id="IPR001251">
    <property type="entry name" value="CRAL-TRIO_dom"/>
</dbReference>
<dbReference type="InterPro" id="IPR011074">
    <property type="entry name" value="CRAL/TRIO_N_dom"/>
</dbReference>
<dbReference type="SUPFAM" id="SSF101576">
    <property type="entry name" value="Supernatant protein factor (SPF), C-terminal domain"/>
    <property type="match status" value="1"/>
</dbReference>
<dbReference type="PROSITE" id="PS50191">
    <property type="entry name" value="CRAL_TRIO"/>
    <property type="match status" value="1"/>
</dbReference>
<dbReference type="InterPro" id="IPR036865">
    <property type="entry name" value="CRAL-TRIO_dom_sf"/>
</dbReference>
<sequence>MIVSQLSEAQRVTFDQFKENVKDCKLPDPSEDYILKWLVARNFDLDQAEKMLRHSVQWRLANRIDELKDQWEPPTVLVKYYPMGIIGYDKLFCPVWIVSFGQADWRGMLQSVSKRDYVRYVCYLSEMGIVQMKKNSEHAGKPVTCQTIVIDMEGLSMRQMGYKPFREVGIEGIKISESNYPENLRKTIIINAPKIFTLVFNMVKPFLHPVTLDKISIFGFDKSEWTAALLKEIDADQLPVHYGGTLTDSNGDPKCSGKISLGGEVPQSYYMEAVKPTVKPEMTSMTVSSSSKKKLEYKIIQANSVLRWEFMTEDSDIGFSVYYVERNGERVDIITNERVQSHLMMEEGDVVCVRPVLYVLEFDNSYSYLRSKKVWYRVVVDLPSATVVPFEEFNQK</sequence>
<dbReference type="OrthoDB" id="1434354at2759"/>
<dbReference type="KEGG" id="dpx:DAPPUDRAFT_300431"/>
<name>E9G4U1_DAPPU</name>
<dbReference type="PANTHER" id="PTHR23324:SF83">
    <property type="entry name" value="SEC14-LIKE PROTEIN 2"/>
    <property type="match status" value="1"/>
</dbReference>
<dbReference type="InterPro" id="IPR036598">
    <property type="entry name" value="GOLD_dom_sf"/>
</dbReference>
<gene>
    <name evidence="3" type="ORF">DAPPUDRAFT_300431</name>
</gene>
<proteinExistence type="predicted"/>
<evidence type="ECO:0008006" key="5">
    <source>
        <dbReference type="Google" id="ProtNLM"/>
    </source>
</evidence>
<dbReference type="PANTHER" id="PTHR23324">
    <property type="entry name" value="SEC14 RELATED PROTEIN"/>
    <property type="match status" value="1"/>
</dbReference>
<dbReference type="PROSITE" id="PS50866">
    <property type="entry name" value="GOLD"/>
    <property type="match status" value="1"/>
</dbReference>
<protein>
    <recommendedName>
        <fullName evidence="5">CRAL-TRIO domain-containing protein</fullName>
    </recommendedName>
</protein>
<evidence type="ECO:0000313" key="3">
    <source>
        <dbReference type="EMBL" id="EFX85497.1"/>
    </source>
</evidence>
<dbReference type="InParanoid" id="E9G4U1"/>
<dbReference type="PhylomeDB" id="E9G4U1"/>
<dbReference type="Proteomes" id="UP000000305">
    <property type="component" value="Unassembled WGS sequence"/>
</dbReference>